<comment type="caution">
    <text evidence="1">The sequence shown here is derived from an EMBL/GenBank/DDBJ whole genome shotgun (WGS) entry which is preliminary data.</text>
</comment>
<organism evidence="1 2">
    <name type="scientific">Paenibacillus silvae</name>
    <dbReference type="NCBI Taxonomy" id="1325358"/>
    <lineage>
        <taxon>Bacteria</taxon>
        <taxon>Bacillati</taxon>
        <taxon>Bacillota</taxon>
        <taxon>Bacilli</taxon>
        <taxon>Bacillales</taxon>
        <taxon>Paenibacillaceae</taxon>
        <taxon>Paenibacillus</taxon>
    </lineage>
</organism>
<protein>
    <submittedName>
        <fullName evidence="1">Uncharacterized protein</fullName>
    </submittedName>
</protein>
<dbReference type="EMBL" id="BMFU01000004">
    <property type="protein sequence ID" value="GGH58808.1"/>
    <property type="molecule type" value="Genomic_DNA"/>
</dbReference>
<keyword evidence="2" id="KW-1185">Reference proteome</keyword>
<evidence type="ECO:0000313" key="2">
    <source>
        <dbReference type="Proteomes" id="UP000652153"/>
    </source>
</evidence>
<dbReference type="RefSeq" id="WP_188593055.1">
    <property type="nucleotide sequence ID" value="NZ_BMFU01000004.1"/>
</dbReference>
<proteinExistence type="predicted"/>
<gene>
    <name evidence="1" type="ORF">GCM10008014_31820</name>
</gene>
<sequence length="316" mass="34989">MKSTIAQKQSRIQRRIYVLLSVMISFAVCSFWPTAYATAPTSHLAPAAVEQYAEQQAHALGTSNSDWLAARLDYYPLGPGTHGWFVQASISDKRVGYMIISVTSLGELTLSEYGQGEQALYDNELLGQALERLHLEQAIVQAAGGKITAHYAPPLLAYWKLEYPNQDALYVDASNGDLLPGHTLLQLENNAPPSSWGAGKLLEPQHNSAGTVVRTNQVYTHPAFDPSLQLAWLTSEPLQPAHIEKSLQYKQNEALVFSAGERNLFYGGPLPVSAHQWWHQDSDSILYVALGGTHSVQRFVPFNTLRNDGHFYMINP</sequence>
<reference evidence="2" key="1">
    <citation type="journal article" date="2019" name="Int. J. Syst. Evol. Microbiol.">
        <title>The Global Catalogue of Microorganisms (GCM) 10K type strain sequencing project: providing services to taxonomists for standard genome sequencing and annotation.</title>
        <authorList>
            <consortium name="The Broad Institute Genomics Platform"/>
            <consortium name="The Broad Institute Genome Sequencing Center for Infectious Disease"/>
            <person name="Wu L."/>
            <person name="Ma J."/>
        </authorList>
    </citation>
    <scope>NUCLEOTIDE SEQUENCE [LARGE SCALE GENOMIC DNA]</scope>
    <source>
        <strain evidence="2">CGMCC 1.12770</strain>
    </source>
</reference>
<evidence type="ECO:0000313" key="1">
    <source>
        <dbReference type="EMBL" id="GGH58808.1"/>
    </source>
</evidence>
<accession>A0ABQ1ZFM9</accession>
<name>A0ABQ1ZFM9_9BACL</name>
<dbReference type="Proteomes" id="UP000652153">
    <property type="component" value="Unassembled WGS sequence"/>
</dbReference>